<dbReference type="InterPro" id="IPR033900">
    <property type="entry name" value="Gram_neg_porin_domain"/>
</dbReference>
<feature type="chain" id="PRO_5014727998" evidence="1">
    <location>
        <begin position="25"/>
        <end position="368"/>
    </location>
</feature>
<proteinExistence type="predicted"/>
<dbReference type="RefSeq" id="WP_100162712.1">
    <property type="nucleotide sequence ID" value="NZ_PGTB01000041.1"/>
</dbReference>
<dbReference type="InterPro" id="IPR023614">
    <property type="entry name" value="Porin_dom_sf"/>
</dbReference>
<evidence type="ECO:0000259" key="2">
    <source>
        <dbReference type="Pfam" id="PF13609"/>
    </source>
</evidence>
<evidence type="ECO:0000313" key="3">
    <source>
        <dbReference type="EMBL" id="PJE36465.1"/>
    </source>
</evidence>
<dbReference type="Gene3D" id="2.40.160.10">
    <property type="entry name" value="Porin"/>
    <property type="match status" value="1"/>
</dbReference>
<gene>
    <name evidence="3" type="ORF">CVM52_11865</name>
</gene>
<dbReference type="Pfam" id="PF13609">
    <property type="entry name" value="Porin_4"/>
    <property type="match status" value="1"/>
</dbReference>
<dbReference type="Proteomes" id="UP000231553">
    <property type="component" value="Unassembled WGS sequence"/>
</dbReference>
<keyword evidence="1" id="KW-0732">Signal</keyword>
<accession>A0A2M8J126</accession>
<reference evidence="3 4" key="1">
    <citation type="journal article" date="2018" name="Int. J. Syst. Evol. Microbiol.">
        <title>Pseudooceanicola lipolyticus sp. nov., a marine alphaproteobacterium, reclassification of Oceanicola flagellatus as Pseudooceanicola flagellatus comb. nov. and emended description of the genus Pseudooceanicola.</title>
        <authorList>
            <person name="Huang M.-M."/>
            <person name="Guo L.-L."/>
            <person name="Wu Y.-H."/>
            <person name="Lai Q.-L."/>
            <person name="Shao Z.-Z."/>
            <person name="Wang C.-S."/>
            <person name="Wu M."/>
            <person name="Xu X.-W."/>
        </authorList>
    </citation>
    <scope>NUCLEOTIDE SEQUENCE [LARGE SCALE GENOMIC DNA]</scope>
    <source>
        <strain evidence="3 4">157</strain>
    </source>
</reference>
<dbReference type="SUPFAM" id="SSF56935">
    <property type="entry name" value="Porins"/>
    <property type="match status" value="1"/>
</dbReference>
<dbReference type="EMBL" id="PGTB01000041">
    <property type="protein sequence ID" value="PJE36465.1"/>
    <property type="molecule type" value="Genomic_DNA"/>
</dbReference>
<organism evidence="3 4">
    <name type="scientific">Pseudooceanicola lipolyticus</name>
    <dbReference type="NCBI Taxonomy" id="2029104"/>
    <lineage>
        <taxon>Bacteria</taxon>
        <taxon>Pseudomonadati</taxon>
        <taxon>Pseudomonadota</taxon>
        <taxon>Alphaproteobacteria</taxon>
        <taxon>Rhodobacterales</taxon>
        <taxon>Paracoccaceae</taxon>
        <taxon>Pseudooceanicola</taxon>
    </lineage>
</organism>
<evidence type="ECO:0000313" key="4">
    <source>
        <dbReference type="Proteomes" id="UP000231553"/>
    </source>
</evidence>
<protein>
    <submittedName>
        <fullName evidence="3">Porin</fullName>
    </submittedName>
</protein>
<comment type="caution">
    <text evidence="3">The sequence shown here is derived from an EMBL/GenBank/DDBJ whole genome shotgun (WGS) entry which is preliminary data.</text>
</comment>
<dbReference type="GO" id="GO:0015288">
    <property type="term" value="F:porin activity"/>
    <property type="evidence" value="ECO:0007669"/>
    <property type="project" value="InterPro"/>
</dbReference>
<dbReference type="OrthoDB" id="974738at2"/>
<feature type="signal peptide" evidence="1">
    <location>
        <begin position="1"/>
        <end position="24"/>
    </location>
</feature>
<dbReference type="AlphaFoldDB" id="A0A2M8J126"/>
<sequence>MQNYRGATAAMALVAAAAAAPAAAELKYENGRGGSVTVYGQVNPGYLSFDDGVGSTSELVDNAHSGSRVGLLLLQDYDAGTFSFNFETSLGLRSSAGFDQTFTPGGADWSRTNLRRIDFAFASNSWGKISAGQGSMASDGIAEADFGGTGLTNYVGVADAAGGFQFRTAAGALSGVTIGDVMPTFDAGRRGRVRYDTPDFNGFTFSVAAGKDILTPDSDDEYYDAALRYSRAFSGFELDAGVGFSRRDRNGVDRDDTFGSLAVKLDSGINFAVAAGSRKDDGDYVYGKVGYDRKFLSIGETSFAVDYYRGNDFNSVGSEATSVGVGINQDIDSINTQLYLGYRTYEFAEVATSYLEADSVLFGARWRF</sequence>
<keyword evidence="4" id="KW-1185">Reference proteome</keyword>
<evidence type="ECO:0000256" key="1">
    <source>
        <dbReference type="SAM" id="SignalP"/>
    </source>
</evidence>
<dbReference type="GO" id="GO:0016020">
    <property type="term" value="C:membrane"/>
    <property type="evidence" value="ECO:0007669"/>
    <property type="project" value="InterPro"/>
</dbReference>
<name>A0A2M8J126_9RHOB</name>
<feature type="domain" description="Porin" evidence="2">
    <location>
        <begin position="12"/>
        <end position="346"/>
    </location>
</feature>